<organism evidence="1 2">
    <name type="scientific">Microbispora siamensis</name>
    <dbReference type="NCBI Taxonomy" id="564413"/>
    <lineage>
        <taxon>Bacteria</taxon>
        <taxon>Bacillati</taxon>
        <taxon>Actinomycetota</taxon>
        <taxon>Actinomycetes</taxon>
        <taxon>Streptosporangiales</taxon>
        <taxon>Streptosporangiaceae</taxon>
        <taxon>Microbispora</taxon>
    </lineage>
</organism>
<keyword evidence="2" id="KW-1185">Reference proteome</keyword>
<proteinExistence type="predicted"/>
<dbReference type="Proteomes" id="UP000660454">
    <property type="component" value="Unassembled WGS sequence"/>
</dbReference>
<reference evidence="1 2" key="1">
    <citation type="submission" date="2021-01" db="EMBL/GenBank/DDBJ databases">
        <title>Whole genome shotgun sequence of Microbispora siamensis NBRC 104113.</title>
        <authorList>
            <person name="Komaki H."/>
            <person name="Tamura T."/>
        </authorList>
    </citation>
    <scope>NUCLEOTIDE SEQUENCE [LARGE SCALE GENOMIC DNA]</scope>
    <source>
        <strain evidence="1 2">NBRC 104113</strain>
    </source>
</reference>
<dbReference type="EMBL" id="BOOF01000043">
    <property type="protein sequence ID" value="GIH65741.1"/>
    <property type="molecule type" value="Genomic_DNA"/>
</dbReference>
<evidence type="ECO:0000313" key="1">
    <source>
        <dbReference type="EMBL" id="GIH65741.1"/>
    </source>
</evidence>
<name>A0ABQ4GWC3_9ACTN</name>
<sequence length="84" mass="8710">MSYARPTLICEAAGAEDAPAEASVVVVPSLPPHAAAAMSKAPPAVAAASLLIRLWSKVVTPLPFPARLTLVARTQERTATLHGR</sequence>
<accession>A0ABQ4GWC3</accession>
<evidence type="ECO:0000313" key="2">
    <source>
        <dbReference type="Proteomes" id="UP000660454"/>
    </source>
</evidence>
<gene>
    <name evidence="1" type="ORF">Msi02_65580</name>
</gene>
<protein>
    <submittedName>
        <fullName evidence="1">Uncharacterized protein</fullName>
    </submittedName>
</protein>
<comment type="caution">
    <text evidence="1">The sequence shown here is derived from an EMBL/GenBank/DDBJ whole genome shotgun (WGS) entry which is preliminary data.</text>
</comment>